<evidence type="ECO:0000256" key="4">
    <source>
        <dbReference type="ARBA" id="ARBA00022679"/>
    </source>
</evidence>
<reference evidence="12" key="1">
    <citation type="submission" date="2021-01" db="EMBL/GenBank/DDBJ databases">
        <authorList>
            <person name="Corre E."/>
            <person name="Pelletier E."/>
            <person name="Niang G."/>
            <person name="Scheremetjew M."/>
            <person name="Finn R."/>
            <person name="Kale V."/>
            <person name="Holt S."/>
            <person name="Cochrane G."/>
            <person name="Meng A."/>
            <person name="Brown T."/>
            <person name="Cohen L."/>
        </authorList>
    </citation>
    <scope>NUCLEOTIDE SEQUENCE</scope>
    <source>
        <strain evidence="12">CCMP1510</strain>
    </source>
</reference>
<evidence type="ECO:0000256" key="8">
    <source>
        <dbReference type="ARBA" id="ARBA00023034"/>
    </source>
</evidence>
<dbReference type="InterPro" id="IPR050943">
    <property type="entry name" value="Glycosyltr_29_Sialyltrsf"/>
</dbReference>
<dbReference type="GO" id="GO:0006491">
    <property type="term" value="P:N-glycan processing"/>
    <property type="evidence" value="ECO:0007669"/>
    <property type="project" value="TreeGrafter"/>
</dbReference>
<dbReference type="InterPro" id="IPR038578">
    <property type="entry name" value="GT29-like_sf"/>
</dbReference>
<gene>
    <name evidence="12" type="ORF">ALAG00032_LOCUS7618</name>
</gene>
<dbReference type="EMBL" id="HBIJ01011134">
    <property type="protein sequence ID" value="CAE0366870.1"/>
    <property type="molecule type" value="Transcribed_RNA"/>
</dbReference>
<keyword evidence="6" id="KW-0735">Signal-anchor</keyword>
<dbReference type="GO" id="GO:0009311">
    <property type="term" value="P:oligosaccharide metabolic process"/>
    <property type="evidence" value="ECO:0007669"/>
    <property type="project" value="TreeGrafter"/>
</dbReference>
<dbReference type="InterPro" id="IPR001675">
    <property type="entry name" value="Glyco_trans_29"/>
</dbReference>
<feature type="region of interest" description="Disordered" evidence="11">
    <location>
        <begin position="291"/>
        <end position="371"/>
    </location>
</feature>
<feature type="compositionally biased region" description="Polar residues" evidence="11">
    <location>
        <begin position="361"/>
        <end position="371"/>
    </location>
</feature>
<evidence type="ECO:0000256" key="2">
    <source>
        <dbReference type="ARBA" id="ARBA00006003"/>
    </source>
</evidence>
<accession>A0A7S3NKY3</accession>
<dbReference type="PANTHER" id="PTHR11987">
    <property type="entry name" value="ALPHA-2,8-SIALYLTRANSFERASE"/>
    <property type="match status" value="1"/>
</dbReference>
<organism evidence="12">
    <name type="scientific">Aureoumbra lagunensis</name>
    <dbReference type="NCBI Taxonomy" id="44058"/>
    <lineage>
        <taxon>Eukaryota</taxon>
        <taxon>Sar</taxon>
        <taxon>Stramenopiles</taxon>
        <taxon>Ochrophyta</taxon>
        <taxon>Pelagophyceae</taxon>
        <taxon>Pelagomonadales</taxon>
        <taxon>Aureoumbra</taxon>
    </lineage>
</organism>
<keyword evidence="7" id="KW-1133">Transmembrane helix</keyword>
<comment type="similarity">
    <text evidence="2">Belongs to the glycosyltransferase 29 family.</text>
</comment>
<dbReference type="AlphaFoldDB" id="A0A7S3NKY3"/>
<evidence type="ECO:0000256" key="10">
    <source>
        <dbReference type="ARBA" id="ARBA00023180"/>
    </source>
</evidence>
<evidence type="ECO:0000256" key="7">
    <source>
        <dbReference type="ARBA" id="ARBA00022989"/>
    </source>
</evidence>
<feature type="compositionally biased region" description="Basic residues" evidence="11">
    <location>
        <begin position="340"/>
        <end position="359"/>
    </location>
</feature>
<keyword evidence="9" id="KW-0472">Membrane</keyword>
<evidence type="ECO:0000256" key="1">
    <source>
        <dbReference type="ARBA" id="ARBA00004323"/>
    </source>
</evidence>
<comment type="subcellular location">
    <subcellularLocation>
        <location evidence="1">Golgi apparatus membrane</location>
        <topology evidence="1">Single-pass type II membrane protein</topology>
    </subcellularLocation>
</comment>
<dbReference type="PANTHER" id="PTHR11987:SF53">
    <property type="entry name" value="ALPHA-2,8-SIALYLTRANSFERASE 8F-LIKE"/>
    <property type="match status" value="1"/>
</dbReference>
<keyword evidence="10" id="KW-0325">Glycoprotein</keyword>
<evidence type="ECO:0000313" key="12">
    <source>
        <dbReference type="EMBL" id="CAE0366870.1"/>
    </source>
</evidence>
<dbReference type="GO" id="GO:0003828">
    <property type="term" value="F:alpha-N-acetylneuraminate alpha-2,8-sialyltransferase activity"/>
    <property type="evidence" value="ECO:0007669"/>
    <property type="project" value="TreeGrafter"/>
</dbReference>
<evidence type="ECO:0000256" key="3">
    <source>
        <dbReference type="ARBA" id="ARBA00022676"/>
    </source>
</evidence>
<keyword evidence="3" id="KW-0328">Glycosyltransferase</keyword>
<evidence type="ECO:0000256" key="9">
    <source>
        <dbReference type="ARBA" id="ARBA00023136"/>
    </source>
</evidence>
<feature type="compositionally biased region" description="Basic residues" evidence="11">
    <location>
        <begin position="309"/>
        <end position="332"/>
    </location>
</feature>
<protein>
    <submittedName>
        <fullName evidence="12">Uncharacterized protein</fullName>
    </submittedName>
</protein>
<dbReference type="GO" id="GO:0000139">
    <property type="term" value="C:Golgi membrane"/>
    <property type="evidence" value="ECO:0007669"/>
    <property type="project" value="UniProtKB-SubCell"/>
</dbReference>
<keyword evidence="4" id="KW-0808">Transferase</keyword>
<sequence>MFKTSLFFIFSLFTYKKRYCGFARLASNKKKLQSNITIQNRTLESKVFTRKYCTENRAETYIEVKQNGDKVFKTCAVVASSGSLLNSKLGQWIDSHDVVFRFNDAPINNFSIDVGTKTTFRVLNYVCGSTFVRNHTVIHQHLCLSLFENDLEHSLYLVYNKNIACAAKKHWPHNDFFIMDNSEKSSYLKFQNSICGGNHSVMLVGLRGVFFARRLCRTVSLFGFYEMNSVSYLKHDRHGQVTAVLKKPVPYHYYDKTRLNSFHNISCDDHYLHHLAYCDSSVYFIYSNGTTSQNNSRSHCKKETTTRTKNVKRVAHSSSLVHRKKTNAKKSNKNTTVNNKTKKSTFIRRSKSGRTHHSLLHSPTNKQTTKK</sequence>
<dbReference type="Pfam" id="PF00777">
    <property type="entry name" value="Glyco_transf_29"/>
    <property type="match status" value="1"/>
</dbReference>
<evidence type="ECO:0000256" key="5">
    <source>
        <dbReference type="ARBA" id="ARBA00022692"/>
    </source>
</evidence>
<evidence type="ECO:0000256" key="11">
    <source>
        <dbReference type="SAM" id="MobiDB-lite"/>
    </source>
</evidence>
<proteinExistence type="inferred from homology"/>
<keyword evidence="5" id="KW-0812">Transmembrane</keyword>
<keyword evidence="8" id="KW-0333">Golgi apparatus</keyword>
<evidence type="ECO:0000256" key="6">
    <source>
        <dbReference type="ARBA" id="ARBA00022968"/>
    </source>
</evidence>
<dbReference type="Gene3D" id="3.90.1480.20">
    <property type="entry name" value="Glycosyl transferase family 29"/>
    <property type="match status" value="1"/>
</dbReference>
<name>A0A7S3NKY3_9STRA</name>